<dbReference type="PANTHER" id="PTHR43690:SF18">
    <property type="entry name" value="INSULIN-DEGRADING ENZYME-RELATED"/>
    <property type="match status" value="1"/>
</dbReference>
<dbReference type="InterPro" id="IPR032632">
    <property type="entry name" value="Peptidase_M16_M"/>
</dbReference>
<gene>
    <name evidence="4" type="primary">similar to Nardilysin</name>
    <name evidence="4" type="ORF">CLUMA_CG014847</name>
</gene>
<dbReference type="Gene3D" id="3.30.830.10">
    <property type="entry name" value="Metalloenzyme, LuxS/M16 peptidase-like"/>
    <property type="match status" value="3"/>
</dbReference>
<organism evidence="4 5">
    <name type="scientific">Clunio marinus</name>
    <dbReference type="NCBI Taxonomy" id="568069"/>
    <lineage>
        <taxon>Eukaryota</taxon>
        <taxon>Metazoa</taxon>
        <taxon>Ecdysozoa</taxon>
        <taxon>Arthropoda</taxon>
        <taxon>Hexapoda</taxon>
        <taxon>Insecta</taxon>
        <taxon>Pterygota</taxon>
        <taxon>Neoptera</taxon>
        <taxon>Endopterygota</taxon>
        <taxon>Diptera</taxon>
        <taxon>Nematocera</taxon>
        <taxon>Chironomoidea</taxon>
        <taxon>Chironomidae</taxon>
        <taxon>Clunio</taxon>
    </lineage>
</organism>
<keyword evidence="1" id="KW-0479">Metal-binding</keyword>
<dbReference type="AlphaFoldDB" id="A0A1J1IQJ4"/>
<dbReference type="SUPFAM" id="SSF63411">
    <property type="entry name" value="LuxS/MPP-like metallohydrolase"/>
    <property type="match status" value="3"/>
</dbReference>
<evidence type="ECO:0000313" key="5">
    <source>
        <dbReference type="Proteomes" id="UP000183832"/>
    </source>
</evidence>
<proteinExistence type="predicted"/>
<accession>A0A1J1IQJ4</accession>
<feature type="domain" description="Peptidase M16 middle/third" evidence="2">
    <location>
        <begin position="107"/>
        <end position="250"/>
    </location>
</feature>
<evidence type="ECO:0000259" key="3">
    <source>
        <dbReference type="Pfam" id="PF22456"/>
    </source>
</evidence>
<dbReference type="Pfam" id="PF22456">
    <property type="entry name" value="PqqF-like_C_4"/>
    <property type="match status" value="1"/>
</dbReference>
<evidence type="ECO:0000256" key="1">
    <source>
        <dbReference type="ARBA" id="ARBA00022723"/>
    </source>
</evidence>
<feature type="domain" description="Peptidase M16 middle/third" evidence="2">
    <location>
        <begin position="22"/>
        <end position="101"/>
    </location>
</feature>
<dbReference type="InterPro" id="IPR054734">
    <property type="entry name" value="PqqF-like_C_4"/>
</dbReference>
<feature type="domain" description="Coenzyme PQQ synthesis protein F-like C-terminal lobe" evidence="3">
    <location>
        <begin position="371"/>
        <end position="472"/>
    </location>
</feature>
<keyword evidence="5" id="KW-1185">Reference proteome</keyword>
<evidence type="ECO:0000313" key="4">
    <source>
        <dbReference type="EMBL" id="CRL01366.1"/>
    </source>
</evidence>
<dbReference type="Proteomes" id="UP000183832">
    <property type="component" value="Unassembled WGS sequence"/>
</dbReference>
<dbReference type="PANTHER" id="PTHR43690">
    <property type="entry name" value="NARDILYSIN"/>
    <property type="match status" value="1"/>
</dbReference>
<name>A0A1J1IQJ4_9DIPT</name>
<dbReference type="EMBL" id="CVRI01000055">
    <property type="protein sequence ID" value="CRL01366.1"/>
    <property type="molecule type" value="Genomic_DNA"/>
</dbReference>
<dbReference type="InterPro" id="IPR050626">
    <property type="entry name" value="Peptidase_M16"/>
</dbReference>
<protein>
    <submittedName>
        <fullName evidence="4">CLUMA_CG014847, isoform A</fullName>
    </submittedName>
</protein>
<sequence length="563" mass="66266">MTSLGEHKEIYDEFKEIRDIQFNYHKEKHSLENVQELAINMKYFKDDDIIIGKEFCPEIDEMTLKDFIEKINERKFNLMILSHDYPRYDQTEQWFGTEYAKIEPDLDHEKPLLMFQNDFCKSFFKPDTKFRLPHGFVYIHFRCNLTESSISNLNMTSIYSICIKNFLTETFYPATVAGYSYKLNSVDDGLILKLNGFSEKLPQLVEAIMNAIRSTNESIDISVFEAFAKELKKNCYNFLINSNFLSEELRLNIIKPNHMFYFNRFKDADKISYSKFKEFLAMLFKCVNVRILIQGNFSKCQALQITEKILSHFNDEKISYKIPEDANACQIPTEASYLRVKSFLPHDQNSVIKNYYQVGGSTMESDCLLELLVKIMKEPLFNYIRTEQQLGYSVICLSKKDKNVIGMTITVETQEKKNSARIVDEKIESFLKNFNQNLTNIDEKDFEMLKKSIINHKRISVDDLETEVNFNWNEIRKNSLMFDRNDIEARQMELLTKNDLVTFYYDHFQGNYVRKLSIQVISNTDDNDSLLHHGFLHLNLISDENHKTISDVMKYKHSLAPCV</sequence>
<reference evidence="4 5" key="1">
    <citation type="submission" date="2015-04" db="EMBL/GenBank/DDBJ databases">
        <authorList>
            <person name="Syromyatnikov M.Y."/>
            <person name="Popov V.N."/>
        </authorList>
    </citation>
    <scope>NUCLEOTIDE SEQUENCE [LARGE SCALE GENOMIC DNA]</scope>
</reference>
<dbReference type="STRING" id="568069.A0A1J1IQJ4"/>
<dbReference type="Pfam" id="PF16187">
    <property type="entry name" value="Peptidase_M16_M"/>
    <property type="match status" value="2"/>
</dbReference>
<dbReference type="OrthoDB" id="952271at2759"/>
<evidence type="ECO:0000259" key="2">
    <source>
        <dbReference type="Pfam" id="PF16187"/>
    </source>
</evidence>
<dbReference type="GO" id="GO:0046872">
    <property type="term" value="F:metal ion binding"/>
    <property type="evidence" value="ECO:0007669"/>
    <property type="project" value="UniProtKB-KW"/>
</dbReference>
<dbReference type="InterPro" id="IPR011249">
    <property type="entry name" value="Metalloenz_LuxS/M16"/>
</dbReference>